<dbReference type="RefSeq" id="WP_264287757.1">
    <property type="nucleotide sequence ID" value="NZ_JAOZEV010000012.1"/>
</dbReference>
<evidence type="ECO:0000313" key="1">
    <source>
        <dbReference type="EMBL" id="MCV9933543.1"/>
    </source>
</evidence>
<keyword evidence="2" id="KW-1185">Reference proteome</keyword>
<proteinExistence type="predicted"/>
<reference evidence="1" key="1">
    <citation type="submission" date="2022-10" db="EMBL/GenBank/DDBJ databases">
        <title>Two novel species of Flavobacterium.</title>
        <authorList>
            <person name="Liu Q."/>
            <person name="Xin Y.-H."/>
        </authorList>
    </citation>
    <scope>NUCLEOTIDE SEQUENCE</scope>
    <source>
        <strain evidence="1">LS1R47</strain>
    </source>
</reference>
<dbReference type="EMBL" id="JAOZEV010000012">
    <property type="protein sequence ID" value="MCV9933543.1"/>
    <property type="molecule type" value="Genomic_DNA"/>
</dbReference>
<dbReference type="Proteomes" id="UP001151133">
    <property type="component" value="Unassembled WGS sequence"/>
</dbReference>
<sequence length="114" mass="13653">MDKETAEYIVTYFFSLLPEKEKLAWRHHSSILKLEDNDSPKLLEMYKRKGWITDKQEVLDLLKLGYDNFEINTAKKIIEEYPDKVFFNTCPKCKKLARTPNAKQCRFCGFDWHK</sequence>
<organism evidence="1 2">
    <name type="scientific">Flavobacterium frigoritolerans</name>
    <dbReference type="NCBI Taxonomy" id="2987686"/>
    <lineage>
        <taxon>Bacteria</taxon>
        <taxon>Pseudomonadati</taxon>
        <taxon>Bacteroidota</taxon>
        <taxon>Flavobacteriia</taxon>
        <taxon>Flavobacteriales</taxon>
        <taxon>Flavobacteriaceae</taxon>
        <taxon>Flavobacterium</taxon>
    </lineage>
</organism>
<evidence type="ECO:0000313" key="2">
    <source>
        <dbReference type="Proteomes" id="UP001151133"/>
    </source>
</evidence>
<protein>
    <submittedName>
        <fullName evidence="1">Uncharacterized protein</fullName>
    </submittedName>
</protein>
<comment type="caution">
    <text evidence="1">The sequence shown here is derived from an EMBL/GenBank/DDBJ whole genome shotgun (WGS) entry which is preliminary data.</text>
</comment>
<accession>A0A9X2Z0I8</accession>
<gene>
    <name evidence="1" type="ORF">OIU80_14755</name>
</gene>
<dbReference type="AlphaFoldDB" id="A0A9X2Z0I8"/>
<name>A0A9X2Z0I8_9FLAO</name>